<proteinExistence type="predicted"/>
<reference evidence="1" key="2">
    <citation type="submission" date="2023-08" db="EMBL/GenBank/DDBJ databases">
        <title>Nitrogen cycling bacteria in agricultural field soils.</title>
        <authorList>
            <person name="Jang J."/>
        </authorList>
    </citation>
    <scope>NUCLEOTIDE SEQUENCE</scope>
    <source>
        <strain evidence="1">PS3-36</strain>
    </source>
</reference>
<dbReference type="Proteomes" id="UP000295132">
    <property type="component" value="Unassembled WGS sequence"/>
</dbReference>
<dbReference type="Proteomes" id="UP001178888">
    <property type="component" value="Unassembled WGS sequence"/>
</dbReference>
<accession>A0A4R5W0Z7</accession>
<sequence>MVFIEGMKTIFMDERKRFGLHRWNEDHFHRCEEEIWLFIKGMKTIFIDKRKRFGFHQGNENHFHG</sequence>
<evidence type="ECO:0000313" key="3">
    <source>
        <dbReference type="Proteomes" id="UP000295132"/>
    </source>
</evidence>
<reference evidence="2 3" key="1">
    <citation type="submission" date="2019-03" db="EMBL/GenBank/DDBJ databases">
        <title>Bacillus niacini sp. nov. a Nicotinate-Metabolizing Mesophile Isolated from Soil.</title>
        <authorList>
            <person name="Zhang G."/>
        </authorList>
    </citation>
    <scope>NUCLEOTIDE SEQUENCE [LARGE SCALE GENOMIC DNA]</scope>
    <source>
        <strain evidence="2 3">WN066</strain>
    </source>
</reference>
<evidence type="ECO:0000313" key="2">
    <source>
        <dbReference type="EMBL" id="TDK64773.1"/>
    </source>
</evidence>
<dbReference type="EMBL" id="SMYO01000001">
    <property type="protein sequence ID" value="TDK64773.1"/>
    <property type="molecule type" value="Genomic_DNA"/>
</dbReference>
<dbReference type="AlphaFoldDB" id="A0A4R5W0Z7"/>
<protein>
    <submittedName>
        <fullName evidence="2">Uncharacterized protein</fullName>
    </submittedName>
</protein>
<evidence type="ECO:0000313" key="4">
    <source>
        <dbReference type="Proteomes" id="UP001178888"/>
    </source>
</evidence>
<dbReference type="EMBL" id="JAVGVR010000001">
    <property type="protein sequence ID" value="MDQ6597018.1"/>
    <property type="molecule type" value="Genomic_DNA"/>
</dbReference>
<dbReference type="RefSeq" id="WP_133332398.1">
    <property type="nucleotide sequence ID" value="NZ_JAVGVR010000001.1"/>
</dbReference>
<comment type="caution">
    <text evidence="2">The sequence shown here is derived from an EMBL/GenBank/DDBJ whole genome shotgun (WGS) entry which is preliminary data.</text>
</comment>
<organism evidence="2 3">
    <name type="scientific">Bacillus salipaludis</name>
    <dbReference type="NCBI Taxonomy" id="2547811"/>
    <lineage>
        <taxon>Bacteria</taxon>
        <taxon>Bacillati</taxon>
        <taxon>Bacillota</taxon>
        <taxon>Bacilli</taxon>
        <taxon>Bacillales</taxon>
        <taxon>Bacillaceae</taxon>
        <taxon>Bacillus</taxon>
    </lineage>
</organism>
<name>A0A4R5W0Z7_9BACI</name>
<evidence type="ECO:0000313" key="1">
    <source>
        <dbReference type="EMBL" id="MDQ6597018.1"/>
    </source>
</evidence>
<gene>
    <name evidence="2" type="ORF">E2K98_00575</name>
    <name evidence="1" type="ORF">RCG21_11745</name>
</gene>
<keyword evidence="4" id="KW-1185">Reference proteome</keyword>